<dbReference type="Gene3D" id="3.20.20.100">
    <property type="entry name" value="NADP-dependent oxidoreductase domain"/>
    <property type="match status" value="1"/>
</dbReference>
<dbReference type="PANTHER" id="PTHR43147:SF5">
    <property type="entry name" value="OXIDOREDUCTASE"/>
    <property type="match status" value="1"/>
</dbReference>
<dbReference type="AlphaFoldDB" id="A0A2V0PKK5"/>
<reference evidence="2 3" key="1">
    <citation type="journal article" date="2018" name="Sci. Rep.">
        <title>Raphidocelis subcapitata (=Pseudokirchneriella subcapitata) provides an insight into genome evolution and environmental adaptations in the Sphaeropleales.</title>
        <authorList>
            <person name="Suzuki S."/>
            <person name="Yamaguchi H."/>
            <person name="Nakajima N."/>
            <person name="Kawachi M."/>
        </authorList>
    </citation>
    <scope>NUCLEOTIDE SEQUENCE [LARGE SCALE GENOMIC DNA]</scope>
    <source>
        <strain evidence="2 3">NIES-35</strain>
    </source>
</reference>
<dbReference type="Proteomes" id="UP000247498">
    <property type="component" value="Unassembled WGS sequence"/>
</dbReference>
<name>A0A2V0PKK5_9CHLO</name>
<protein>
    <submittedName>
        <fullName evidence="2">Aldo keto reductase</fullName>
    </submittedName>
</protein>
<comment type="caution">
    <text evidence="2">The sequence shown here is derived from an EMBL/GenBank/DDBJ whole genome shotgun (WGS) entry which is preliminary data.</text>
</comment>
<dbReference type="STRING" id="307507.A0A2V0PKK5"/>
<evidence type="ECO:0000313" key="3">
    <source>
        <dbReference type="Proteomes" id="UP000247498"/>
    </source>
</evidence>
<dbReference type="OrthoDB" id="48988at2759"/>
<evidence type="ECO:0000313" key="2">
    <source>
        <dbReference type="EMBL" id="GBF99562.1"/>
    </source>
</evidence>
<evidence type="ECO:0000259" key="1">
    <source>
        <dbReference type="Pfam" id="PF00248"/>
    </source>
</evidence>
<feature type="non-terminal residue" evidence="2">
    <location>
        <position position="1"/>
    </location>
</feature>
<dbReference type="PANTHER" id="PTHR43147">
    <property type="entry name" value="PROTEIN TAS"/>
    <property type="match status" value="1"/>
</dbReference>
<sequence>YRVRAACTRLGLPRLPLVQLHWDDFGAPGYVDVAAALADLQRRGLVGAWGVCNWDVPRLLELIDAGLTPATNQVCYSVIDRRAGLFLPPVCAAHGVRLLAYGTLAGAFIGERYLGMPANKAKLDTVSKVKYGTWVRELGGWTALQDMLTTLQAVGRRYGVSPSVVAMRWVLQQDGVAAIVVGARNAQHLGDARRMFSFALSEDDALDIDAAWESARQPTGDVYAWERGGPFG</sequence>
<dbReference type="InterPro" id="IPR023210">
    <property type="entry name" value="NADP_OxRdtase_dom"/>
</dbReference>
<proteinExistence type="predicted"/>
<dbReference type="InParanoid" id="A0A2V0PKK5"/>
<feature type="domain" description="NADP-dependent oxidoreductase" evidence="1">
    <location>
        <begin position="3"/>
        <end position="213"/>
    </location>
</feature>
<accession>A0A2V0PKK5</accession>
<dbReference type="EMBL" id="BDRX01000163">
    <property type="protein sequence ID" value="GBF99562.1"/>
    <property type="molecule type" value="Genomic_DNA"/>
</dbReference>
<dbReference type="SUPFAM" id="SSF51430">
    <property type="entry name" value="NAD(P)-linked oxidoreductase"/>
    <property type="match status" value="1"/>
</dbReference>
<gene>
    <name evidence="2" type="ORF">Rsub_12187</name>
</gene>
<dbReference type="InterPro" id="IPR036812">
    <property type="entry name" value="NAD(P)_OxRdtase_dom_sf"/>
</dbReference>
<dbReference type="Pfam" id="PF00248">
    <property type="entry name" value="Aldo_ket_red"/>
    <property type="match status" value="1"/>
</dbReference>
<keyword evidence="3" id="KW-1185">Reference proteome</keyword>
<organism evidence="2 3">
    <name type="scientific">Raphidocelis subcapitata</name>
    <dbReference type="NCBI Taxonomy" id="307507"/>
    <lineage>
        <taxon>Eukaryota</taxon>
        <taxon>Viridiplantae</taxon>
        <taxon>Chlorophyta</taxon>
        <taxon>core chlorophytes</taxon>
        <taxon>Chlorophyceae</taxon>
        <taxon>CS clade</taxon>
        <taxon>Sphaeropleales</taxon>
        <taxon>Selenastraceae</taxon>
        <taxon>Raphidocelis</taxon>
    </lineage>
</organism>